<dbReference type="SUPFAM" id="SSF52540">
    <property type="entry name" value="P-loop containing nucleoside triphosphate hydrolases"/>
    <property type="match status" value="1"/>
</dbReference>
<accession>A0AAN1QP41</accession>
<protein>
    <submittedName>
        <fullName evidence="2">ParA family protein</fullName>
    </submittedName>
</protein>
<reference evidence="2 3" key="1">
    <citation type="journal article" date="2018" name="Sci. Rep.">
        <title>Genome Features and Biochemical Characteristics of a Robust, Fast Growing and Naturally Transformable Cyanobacterium Synechococcus elongatus PCC 11801 Isolated from India.</title>
        <authorList>
            <person name="Jaiswal D."/>
            <person name="Sengupta A."/>
            <person name="Sohoni S."/>
            <person name="Sengupta S."/>
            <person name="Phadnavis A.G."/>
            <person name="Pakrasi H.B."/>
            <person name="Wangikar P.P."/>
        </authorList>
    </citation>
    <scope>NUCLEOTIDE SEQUENCE [LARGE SCALE GENOMIC DNA]</scope>
    <source>
        <strain evidence="2 3">PCC 11801</strain>
    </source>
</reference>
<dbReference type="EMBL" id="CP030139">
    <property type="protein sequence ID" value="AZB72939.1"/>
    <property type="molecule type" value="Genomic_DNA"/>
</dbReference>
<dbReference type="Proteomes" id="UP000267249">
    <property type="component" value="Chromosome"/>
</dbReference>
<dbReference type="InterPro" id="IPR027417">
    <property type="entry name" value="P-loop_NTPase"/>
</dbReference>
<gene>
    <name evidence="2" type="ORF">DOP62_09595</name>
</gene>
<dbReference type="InterPro" id="IPR025669">
    <property type="entry name" value="AAA_dom"/>
</dbReference>
<proteinExistence type="predicted"/>
<dbReference type="Gene3D" id="3.40.50.300">
    <property type="entry name" value="P-loop containing nucleotide triphosphate hydrolases"/>
    <property type="match status" value="1"/>
</dbReference>
<evidence type="ECO:0000259" key="1">
    <source>
        <dbReference type="Pfam" id="PF13614"/>
    </source>
</evidence>
<dbReference type="PANTHER" id="PTHR13696:SF99">
    <property type="entry name" value="COBYRINIC ACID AC-DIAMIDE SYNTHASE"/>
    <property type="match status" value="1"/>
</dbReference>
<name>A0AAN1QP41_SYNEL</name>
<evidence type="ECO:0000313" key="3">
    <source>
        <dbReference type="Proteomes" id="UP000267249"/>
    </source>
</evidence>
<organism evidence="2 3">
    <name type="scientific">Synechococcus elongatus PCC 11801</name>
    <dbReference type="NCBI Taxonomy" id="2219813"/>
    <lineage>
        <taxon>Bacteria</taxon>
        <taxon>Bacillati</taxon>
        <taxon>Cyanobacteriota</taxon>
        <taxon>Cyanophyceae</taxon>
        <taxon>Synechococcales</taxon>
        <taxon>Synechococcaceae</taxon>
        <taxon>Synechococcus</taxon>
    </lineage>
</organism>
<sequence length="253" mass="27356">MLTVTCASLSGGQGKTTSALFLGRSLAAQGQRVLMIDADPQSSLSFYLGCELSPDQPTLLEVLKKEIDVVDSLLAVDDRLTLIPADDALDSAQDFLATSGMGAIVLRRRLLPLQDRFDFCVIDAPPQRSQLCMTSVGAADQLLIPAEASSKGLNSLLRTLDLVAEMSEVEAFQGQILGVLPFRDRWLGRTQAKQSQKSLESMQEVAAGHPILPSILESEQFKKAIDQGVSLAALGYADLEYPFRTILEKLGCE</sequence>
<dbReference type="AlphaFoldDB" id="A0AAN1QP41"/>
<feature type="domain" description="AAA" evidence="1">
    <location>
        <begin position="4"/>
        <end position="166"/>
    </location>
</feature>
<dbReference type="Pfam" id="PF13614">
    <property type="entry name" value="AAA_31"/>
    <property type="match status" value="1"/>
</dbReference>
<evidence type="ECO:0000313" key="2">
    <source>
        <dbReference type="EMBL" id="AZB72939.1"/>
    </source>
</evidence>
<dbReference type="PANTHER" id="PTHR13696">
    <property type="entry name" value="P-LOOP CONTAINING NUCLEOSIDE TRIPHOSPHATE HYDROLASE"/>
    <property type="match status" value="1"/>
</dbReference>
<dbReference type="RefSeq" id="WP_208673282.1">
    <property type="nucleotide sequence ID" value="NZ_CP030139.2"/>
</dbReference>
<dbReference type="InterPro" id="IPR050678">
    <property type="entry name" value="DNA_Partitioning_ATPase"/>
</dbReference>
<dbReference type="CDD" id="cd02042">
    <property type="entry name" value="ParAB_family"/>
    <property type="match status" value="1"/>
</dbReference>